<dbReference type="AlphaFoldDB" id="A0A6P1ND02"/>
<dbReference type="KEGG" id="bomb:GT348_02940"/>
<proteinExistence type="predicted"/>
<evidence type="ECO:0000256" key="1">
    <source>
        <dbReference type="SAM" id="Coils"/>
    </source>
</evidence>
<reference evidence="2 3" key="1">
    <citation type="submission" date="2020-01" db="EMBL/GenBank/DDBJ databases">
        <title>Genome sequencing of strain KACC 21507.</title>
        <authorList>
            <person name="Heo J."/>
            <person name="Kim S.-J."/>
            <person name="Kim J.-S."/>
            <person name="Hong S.-B."/>
            <person name="Kwon S.-W."/>
        </authorList>
    </citation>
    <scope>NUCLEOTIDE SEQUENCE [LARGE SCALE GENOMIC DNA]</scope>
    <source>
        <strain evidence="2 3">KACC 21507</strain>
    </source>
</reference>
<evidence type="ECO:0000313" key="2">
    <source>
        <dbReference type="EMBL" id="QHI95363.1"/>
    </source>
</evidence>
<dbReference type="RefSeq" id="WP_160618440.1">
    <property type="nucleotide sequence ID" value="NZ_CP047652.1"/>
</dbReference>
<gene>
    <name evidence="2" type="ORF">GT348_02940</name>
</gene>
<accession>A0A6P1ND02</accession>
<keyword evidence="3" id="KW-1185">Reference proteome</keyword>
<keyword evidence="1" id="KW-0175">Coiled coil</keyword>
<sequence length="123" mass="13634">MDLKNISQSYSQFNDQIQDGFQKLENLLNKLQDASSQGNQKAQEWSQDLHSIAESFKGGHSEIGNFLEQIQGFLGGNENQEEGQDRHSGLSSLLDTFLSSGSDKKGGNNENLVGDLLNKFLKK</sequence>
<dbReference type="Proteomes" id="UP000463975">
    <property type="component" value="Chromosome"/>
</dbReference>
<name>A0A6P1ND02_9PROT</name>
<organism evidence="2 3">
    <name type="scientific">Aristophania vespae</name>
    <dbReference type="NCBI Taxonomy" id="2697033"/>
    <lineage>
        <taxon>Bacteria</taxon>
        <taxon>Pseudomonadati</taxon>
        <taxon>Pseudomonadota</taxon>
        <taxon>Alphaproteobacteria</taxon>
        <taxon>Acetobacterales</taxon>
        <taxon>Acetobacteraceae</taxon>
        <taxon>Aristophania</taxon>
    </lineage>
</organism>
<evidence type="ECO:0000313" key="3">
    <source>
        <dbReference type="Proteomes" id="UP000463975"/>
    </source>
</evidence>
<protein>
    <submittedName>
        <fullName evidence="2">Uncharacterized protein</fullName>
    </submittedName>
</protein>
<feature type="coiled-coil region" evidence="1">
    <location>
        <begin position="14"/>
        <end position="44"/>
    </location>
</feature>
<dbReference type="EMBL" id="CP047652">
    <property type="protein sequence ID" value="QHI95363.1"/>
    <property type="molecule type" value="Genomic_DNA"/>
</dbReference>